<evidence type="ECO:0000313" key="2">
    <source>
        <dbReference type="Proteomes" id="UP000784294"/>
    </source>
</evidence>
<dbReference type="Proteomes" id="UP000784294">
    <property type="component" value="Unassembled WGS sequence"/>
</dbReference>
<evidence type="ECO:0008006" key="3">
    <source>
        <dbReference type="Google" id="ProtNLM"/>
    </source>
</evidence>
<dbReference type="OrthoDB" id="5984298at2759"/>
<dbReference type="EMBL" id="CAAALY010244146">
    <property type="protein sequence ID" value="VEL32406.1"/>
    <property type="molecule type" value="Genomic_DNA"/>
</dbReference>
<organism evidence="1 2">
    <name type="scientific">Protopolystoma xenopodis</name>
    <dbReference type="NCBI Taxonomy" id="117903"/>
    <lineage>
        <taxon>Eukaryota</taxon>
        <taxon>Metazoa</taxon>
        <taxon>Spiralia</taxon>
        <taxon>Lophotrochozoa</taxon>
        <taxon>Platyhelminthes</taxon>
        <taxon>Monogenea</taxon>
        <taxon>Polyopisthocotylea</taxon>
        <taxon>Polystomatidea</taxon>
        <taxon>Polystomatidae</taxon>
        <taxon>Protopolystoma</taxon>
    </lineage>
</organism>
<protein>
    <recommendedName>
        <fullName evidence="3">Ribosomal protein S10 domain-containing protein</fullName>
    </recommendedName>
</protein>
<name>A0A448XAX7_9PLAT</name>
<reference evidence="1" key="1">
    <citation type="submission" date="2018-11" db="EMBL/GenBank/DDBJ databases">
        <authorList>
            <consortium name="Pathogen Informatics"/>
        </authorList>
    </citation>
    <scope>NUCLEOTIDE SEQUENCE</scope>
</reference>
<sequence length="133" mass="15136">MLPFFTKDYAPLLSSSARLATSCFVHSFKTFKFDPPYLIDLSFAVPASKRRYKIFNINSTEVKAEFDIAEYKRAFTSIRLPIIVDIMQQNLPQGVRFSFQKFDPDIEESLYVPRLELTALAGELSKIGKVAGN</sequence>
<proteinExistence type="predicted"/>
<comment type="caution">
    <text evidence="1">The sequence shown here is derived from an EMBL/GenBank/DDBJ whole genome shotgun (WGS) entry which is preliminary data.</text>
</comment>
<keyword evidence="2" id="KW-1185">Reference proteome</keyword>
<evidence type="ECO:0000313" key="1">
    <source>
        <dbReference type="EMBL" id="VEL32406.1"/>
    </source>
</evidence>
<accession>A0A448XAX7</accession>
<dbReference type="AlphaFoldDB" id="A0A448XAX7"/>
<gene>
    <name evidence="1" type="ORF">PXEA_LOCUS25846</name>
</gene>